<keyword evidence="5 7" id="KW-1133">Transmembrane helix</keyword>
<feature type="transmembrane region" description="Helical" evidence="7">
    <location>
        <begin position="363"/>
        <end position="382"/>
    </location>
</feature>
<keyword evidence="6 7" id="KW-0472">Membrane</keyword>
<evidence type="ECO:0000256" key="7">
    <source>
        <dbReference type="SAM" id="Phobius"/>
    </source>
</evidence>
<feature type="transmembrane region" description="Helical" evidence="7">
    <location>
        <begin position="259"/>
        <end position="281"/>
    </location>
</feature>
<evidence type="ECO:0000256" key="6">
    <source>
        <dbReference type="ARBA" id="ARBA00023136"/>
    </source>
</evidence>
<feature type="transmembrane region" description="Helical" evidence="7">
    <location>
        <begin position="388"/>
        <end position="408"/>
    </location>
</feature>
<comment type="similarity">
    <text evidence="2">Belongs to the EccD/Snm4 family.</text>
</comment>
<reference evidence="9" key="1">
    <citation type="journal article" date="2014" name="Int. J. Syst. Evol. Microbiol.">
        <title>Complete genome sequence of Corynebacterium casei LMG S-19264T (=DSM 44701T), isolated from a smear-ripened cheese.</title>
        <authorList>
            <consortium name="US DOE Joint Genome Institute (JGI-PGF)"/>
            <person name="Walter F."/>
            <person name="Albersmeier A."/>
            <person name="Kalinowski J."/>
            <person name="Ruckert C."/>
        </authorList>
    </citation>
    <scope>NUCLEOTIDE SEQUENCE</scope>
    <source>
        <strain evidence="9">CGMCC 4.7403</strain>
    </source>
</reference>
<feature type="transmembrane region" description="Helical" evidence="7">
    <location>
        <begin position="313"/>
        <end position="332"/>
    </location>
</feature>
<dbReference type="RefSeq" id="WP_189787841.1">
    <property type="nucleotide sequence ID" value="NZ_BNAT01000054.1"/>
</dbReference>
<comment type="caution">
    <text evidence="9">The sequence shown here is derived from an EMBL/GenBank/DDBJ whole genome shotgun (WGS) entry which is preliminary data.</text>
</comment>
<dbReference type="EMBL" id="BNAT01000054">
    <property type="protein sequence ID" value="GHE62343.1"/>
    <property type="molecule type" value="Genomic_DNA"/>
</dbReference>
<keyword evidence="10" id="KW-1185">Reference proteome</keyword>
<evidence type="ECO:0000256" key="5">
    <source>
        <dbReference type="ARBA" id="ARBA00022989"/>
    </source>
</evidence>
<dbReference type="InterPro" id="IPR044049">
    <property type="entry name" value="EccD_transm"/>
</dbReference>
<dbReference type="Pfam" id="PF08817">
    <property type="entry name" value="YukD"/>
    <property type="match status" value="1"/>
</dbReference>
<dbReference type="Pfam" id="PF19053">
    <property type="entry name" value="EccD"/>
    <property type="match status" value="1"/>
</dbReference>
<dbReference type="InterPro" id="IPR006707">
    <property type="entry name" value="T7SS_EccD"/>
</dbReference>
<organism evidence="9 10">
    <name type="scientific">Streptomyces capitiformicae</name>
    <dbReference type="NCBI Taxonomy" id="2014920"/>
    <lineage>
        <taxon>Bacteria</taxon>
        <taxon>Bacillati</taxon>
        <taxon>Actinomycetota</taxon>
        <taxon>Actinomycetes</taxon>
        <taxon>Kitasatosporales</taxon>
        <taxon>Streptomycetaceae</taxon>
        <taxon>Streptomyces</taxon>
    </lineage>
</organism>
<evidence type="ECO:0000256" key="2">
    <source>
        <dbReference type="ARBA" id="ARBA00006162"/>
    </source>
</evidence>
<keyword evidence="4 7" id="KW-0812">Transmembrane</keyword>
<reference evidence="9" key="2">
    <citation type="submission" date="2020-09" db="EMBL/GenBank/DDBJ databases">
        <authorList>
            <person name="Sun Q."/>
            <person name="Zhou Y."/>
        </authorList>
    </citation>
    <scope>NUCLEOTIDE SEQUENCE</scope>
    <source>
        <strain evidence="9">CGMCC 4.7403</strain>
    </source>
</reference>
<dbReference type="AlphaFoldDB" id="A0A918ZQ74"/>
<feature type="transmembrane region" description="Helical" evidence="7">
    <location>
        <begin position="428"/>
        <end position="447"/>
    </location>
</feature>
<dbReference type="GO" id="GO:0005886">
    <property type="term" value="C:plasma membrane"/>
    <property type="evidence" value="ECO:0007669"/>
    <property type="project" value="UniProtKB-SubCell"/>
</dbReference>
<evidence type="ECO:0000259" key="8">
    <source>
        <dbReference type="Pfam" id="PF19053"/>
    </source>
</evidence>
<dbReference type="InterPro" id="IPR024962">
    <property type="entry name" value="YukD-like"/>
</dbReference>
<accession>A0A918ZQ74</accession>
<feature type="transmembrane region" description="Helical" evidence="7">
    <location>
        <begin position="139"/>
        <end position="159"/>
    </location>
</feature>
<dbReference type="Gene3D" id="3.10.20.90">
    <property type="entry name" value="Phosphatidylinositol 3-kinase Catalytic Subunit, Chain A, domain 1"/>
    <property type="match status" value="1"/>
</dbReference>
<feature type="transmembrane region" description="Helical" evidence="7">
    <location>
        <begin position="338"/>
        <end position="356"/>
    </location>
</feature>
<gene>
    <name evidence="9" type="ORF">GCM10017771_85710</name>
</gene>
<feature type="transmembrane region" description="Helical" evidence="7">
    <location>
        <begin position="223"/>
        <end position="247"/>
    </location>
</feature>
<evidence type="ECO:0000256" key="3">
    <source>
        <dbReference type="ARBA" id="ARBA00022475"/>
    </source>
</evidence>
<name>A0A918ZQ74_9ACTN</name>
<evidence type="ECO:0000313" key="9">
    <source>
        <dbReference type="EMBL" id="GHE62343.1"/>
    </source>
</evidence>
<evidence type="ECO:0000256" key="4">
    <source>
        <dbReference type="ARBA" id="ARBA00022692"/>
    </source>
</evidence>
<evidence type="ECO:0000313" key="10">
    <source>
        <dbReference type="Proteomes" id="UP000603227"/>
    </source>
</evidence>
<keyword evidence="3" id="KW-1003">Cell membrane</keyword>
<proteinExistence type="inferred from homology"/>
<comment type="subcellular location">
    <subcellularLocation>
        <location evidence="1">Cell membrane</location>
        <topology evidence="1">Multi-pass membrane protein</topology>
    </subcellularLocation>
</comment>
<protein>
    <recommendedName>
        <fullName evidence="8">EccD-like transmembrane domain-containing protein</fullName>
    </recommendedName>
</protein>
<feature type="transmembrane region" description="Helical" evidence="7">
    <location>
        <begin position="115"/>
        <end position="133"/>
    </location>
</feature>
<sequence length="452" mass="46015">MRTALSRVTLVGERRRVDLVLPSREPVGLLLPEIMRLLDDRVGGRPELRHLVTADGSALAHDSTLESAAIPDGAVLRLVRAEDAPSAPVVHDVTDEAAEDLDARGRRWRPAARRVTAGLATVGWALTAGVFARDAYEPGTVAGALLAVSVVAALAGALLGRAGKRGLATTLIATAGALGLLGAATLADAEGWSGMPQVAAMATAGVVTLVLFGLFTPLGRGGLVGAGALAGAIVCWLGVAAFVSGTMADSVPVVEQAEMGAVLAVVSVIVLGLLPRLALMASGLSGLDDRRSGGASVSRYQVAAALTATHRGLALATVTMAVSATAAGGFALRAPTKWTVPLAVVTMVVLALRARAFPLVAEVVVLFGAASVLAVRLVSVWLEHSGAAAGPLAVLALLAALPLLVLAVEPAEHVRVRLRRLGDTLESIGVIALFPLLIGVFGVYGRLLDTFA</sequence>
<feature type="transmembrane region" description="Helical" evidence="7">
    <location>
        <begin position="166"/>
        <end position="186"/>
    </location>
</feature>
<feature type="domain" description="EccD-like transmembrane" evidence="8">
    <location>
        <begin position="113"/>
        <end position="447"/>
    </location>
</feature>
<feature type="transmembrane region" description="Helical" evidence="7">
    <location>
        <begin position="198"/>
        <end position="216"/>
    </location>
</feature>
<dbReference type="Proteomes" id="UP000603227">
    <property type="component" value="Unassembled WGS sequence"/>
</dbReference>
<evidence type="ECO:0000256" key="1">
    <source>
        <dbReference type="ARBA" id="ARBA00004651"/>
    </source>
</evidence>
<dbReference type="NCBIfam" id="TIGR03920">
    <property type="entry name" value="T7SS_EccD"/>
    <property type="match status" value="1"/>
</dbReference>